<dbReference type="STRING" id="1549748.WH95_02185"/>
<evidence type="ECO:0000313" key="3">
    <source>
        <dbReference type="Proteomes" id="UP000034491"/>
    </source>
</evidence>
<dbReference type="Proteomes" id="UP000034491">
    <property type="component" value="Unassembled WGS sequence"/>
</dbReference>
<dbReference type="OrthoDB" id="6193186at2"/>
<gene>
    <name evidence="2" type="ORF">WH95_02185</name>
</gene>
<feature type="chain" id="PRO_5005640678" evidence="1">
    <location>
        <begin position="22"/>
        <end position="261"/>
    </location>
</feature>
<dbReference type="EMBL" id="LANI01000002">
    <property type="protein sequence ID" value="KKJ78174.1"/>
    <property type="molecule type" value="Genomic_DNA"/>
</dbReference>
<dbReference type="AlphaFoldDB" id="A0A0M2RCM4"/>
<evidence type="ECO:0000313" key="2">
    <source>
        <dbReference type="EMBL" id="KKJ78174.1"/>
    </source>
</evidence>
<organism evidence="2 3">
    <name type="scientific">Kiloniella litopenaei</name>
    <dbReference type="NCBI Taxonomy" id="1549748"/>
    <lineage>
        <taxon>Bacteria</taxon>
        <taxon>Pseudomonadati</taxon>
        <taxon>Pseudomonadota</taxon>
        <taxon>Alphaproteobacteria</taxon>
        <taxon>Rhodospirillales</taxon>
        <taxon>Kiloniellaceae</taxon>
        <taxon>Kiloniella</taxon>
    </lineage>
</organism>
<sequence length="261" mass="30100">MRFYLFISFFCFFLFQNIPYASSLDFKICYEDQEQPPYYNGTGIEVPSHNQGVYMEILHKVSSDLGLKLSPVRRPWKRCLKLLEQGRVDGVMGVSFLAERKRIGRYPQKNGALDLNARLAMKSYSIFRMSDHPFIWNGKLSDIKGKLVGVPLGYSIVPRLARTGVKVSEHANTEQLFDMLKHGRVEAVVTLEQVGDFLLEAKSNRFKNIIKLEPIIEQKAYYLMIGHGFFKNNSKISQDIWRLISVYRPEISASYGIKKSR</sequence>
<protein>
    <submittedName>
        <fullName evidence="2">Uncharacterized protein</fullName>
    </submittedName>
</protein>
<accession>A0A0M2RCM4</accession>
<dbReference type="Gene3D" id="3.40.190.10">
    <property type="entry name" value="Periplasmic binding protein-like II"/>
    <property type="match status" value="2"/>
</dbReference>
<comment type="caution">
    <text evidence="2">The sequence shown here is derived from an EMBL/GenBank/DDBJ whole genome shotgun (WGS) entry which is preliminary data.</text>
</comment>
<reference evidence="2 3" key="1">
    <citation type="submission" date="2015-03" db="EMBL/GenBank/DDBJ databases">
        <title>Genome sequence of Kiloniella sp. P1-1, isolated from the gut microflora of Pacific white shrimp, Penaeus vannamei.</title>
        <authorList>
            <person name="Shao Z."/>
            <person name="Wang L."/>
            <person name="Li X."/>
        </authorList>
    </citation>
    <scope>NUCLEOTIDE SEQUENCE [LARGE SCALE GENOMIC DNA]</scope>
    <source>
        <strain evidence="2 3">P1-1</strain>
    </source>
</reference>
<proteinExistence type="predicted"/>
<name>A0A0M2RCM4_9PROT</name>
<feature type="signal peptide" evidence="1">
    <location>
        <begin position="1"/>
        <end position="21"/>
    </location>
</feature>
<dbReference type="RefSeq" id="WP_046502424.1">
    <property type="nucleotide sequence ID" value="NZ_LANI01000002.1"/>
</dbReference>
<evidence type="ECO:0000256" key="1">
    <source>
        <dbReference type="SAM" id="SignalP"/>
    </source>
</evidence>
<keyword evidence="1" id="KW-0732">Signal</keyword>
<dbReference type="SUPFAM" id="SSF53850">
    <property type="entry name" value="Periplasmic binding protein-like II"/>
    <property type="match status" value="1"/>
</dbReference>
<keyword evidence="3" id="KW-1185">Reference proteome</keyword>